<dbReference type="AlphaFoldDB" id="A0A5A7QFW4"/>
<dbReference type="Proteomes" id="UP000325081">
    <property type="component" value="Unassembled WGS sequence"/>
</dbReference>
<keyword evidence="3" id="KW-1185">Reference proteome</keyword>
<reference evidence="3" key="1">
    <citation type="journal article" date="2019" name="Curr. Biol.">
        <title>Genome Sequence of Striga asiatica Provides Insight into the Evolution of Plant Parasitism.</title>
        <authorList>
            <person name="Yoshida S."/>
            <person name="Kim S."/>
            <person name="Wafula E.K."/>
            <person name="Tanskanen J."/>
            <person name="Kim Y.M."/>
            <person name="Honaas L."/>
            <person name="Yang Z."/>
            <person name="Spallek T."/>
            <person name="Conn C.E."/>
            <person name="Ichihashi Y."/>
            <person name="Cheong K."/>
            <person name="Cui S."/>
            <person name="Der J.P."/>
            <person name="Gundlach H."/>
            <person name="Jiao Y."/>
            <person name="Hori C."/>
            <person name="Ishida J.K."/>
            <person name="Kasahara H."/>
            <person name="Kiba T."/>
            <person name="Kim M.S."/>
            <person name="Koo N."/>
            <person name="Laohavisit A."/>
            <person name="Lee Y.H."/>
            <person name="Lumba S."/>
            <person name="McCourt P."/>
            <person name="Mortimer J.C."/>
            <person name="Mutuku J.M."/>
            <person name="Nomura T."/>
            <person name="Sasaki-Sekimoto Y."/>
            <person name="Seto Y."/>
            <person name="Wang Y."/>
            <person name="Wakatake T."/>
            <person name="Sakakibara H."/>
            <person name="Demura T."/>
            <person name="Yamaguchi S."/>
            <person name="Yoneyama K."/>
            <person name="Manabe R.I."/>
            <person name="Nelson D.C."/>
            <person name="Schulman A.H."/>
            <person name="Timko M.P."/>
            <person name="dePamphilis C.W."/>
            <person name="Choi D."/>
            <person name="Shirasu K."/>
        </authorList>
    </citation>
    <scope>NUCLEOTIDE SEQUENCE [LARGE SCALE GENOMIC DNA]</scope>
    <source>
        <strain evidence="3">cv. UVA1</strain>
    </source>
</reference>
<comment type="caution">
    <text evidence="2">The sequence shown here is derived from an EMBL/GenBank/DDBJ whole genome shotgun (WGS) entry which is preliminary data.</text>
</comment>
<evidence type="ECO:0000313" key="3">
    <source>
        <dbReference type="Proteomes" id="UP000325081"/>
    </source>
</evidence>
<sequence>MALLNYGAYYSSYSSYPISPYVIYGPETSPEGILTLLETYSPISYNSPSQANPLSDDENQIEQYETKFSSHPPSVEHEGRPRSRWWWRSSHPSPKHNNNSESKPKSPWLWRRRRSPPPLSTPQPHHSLIPKPQSPAHHHGSTASPPHHSKWPKPISPLWKRIRSPPPSLLV</sequence>
<proteinExistence type="predicted"/>
<feature type="region of interest" description="Disordered" evidence="1">
    <location>
        <begin position="86"/>
        <end position="171"/>
    </location>
</feature>
<gene>
    <name evidence="2" type="ORF">STAS_20691</name>
</gene>
<accession>A0A5A7QFW4</accession>
<organism evidence="2 3">
    <name type="scientific">Striga asiatica</name>
    <name type="common">Asiatic witchweed</name>
    <name type="synonym">Buchnera asiatica</name>
    <dbReference type="NCBI Taxonomy" id="4170"/>
    <lineage>
        <taxon>Eukaryota</taxon>
        <taxon>Viridiplantae</taxon>
        <taxon>Streptophyta</taxon>
        <taxon>Embryophyta</taxon>
        <taxon>Tracheophyta</taxon>
        <taxon>Spermatophyta</taxon>
        <taxon>Magnoliopsida</taxon>
        <taxon>eudicotyledons</taxon>
        <taxon>Gunneridae</taxon>
        <taxon>Pentapetalae</taxon>
        <taxon>asterids</taxon>
        <taxon>lamiids</taxon>
        <taxon>Lamiales</taxon>
        <taxon>Orobanchaceae</taxon>
        <taxon>Buchnereae</taxon>
        <taxon>Striga</taxon>
    </lineage>
</organism>
<dbReference type="EMBL" id="BKCP01006737">
    <property type="protein sequence ID" value="GER43826.1"/>
    <property type="molecule type" value="Genomic_DNA"/>
</dbReference>
<evidence type="ECO:0000313" key="2">
    <source>
        <dbReference type="EMBL" id="GER43826.1"/>
    </source>
</evidence>
<protein>
    <submittedName>
        <fullName evidence="2">Polyadenylate-binding protein 1</fullName>
    </submittedName>
</protein>
<feature type="compositionally biased region" description="Low complexity" evidence="1">
    <location>
        <begin position="86"/>
        <end position="109"/>
    </location>
</feature>
<evidence type="ECO:0000256" key="1">
    <source>
        <dbReference type="SAM" id="MobiDB-lite"/>
    </source>
</evidence>
<name>A0A5A7QFW4_STRAF</name>